<keyword evidence="4 8" id="KW-0223">Dioxygenase</keyword>
<dbReference type="SUPFAM" id="SSF51197">
    <property type="entry name" value="Clavaminate synthase-like"/>
    <property type="match status" value="1"/>
</dbReference>
<evidence type="ECO:0000256" key="6">
    <source>
        <dbReference type="ARBA" id="ARBA00023004"/>
    </source>
</evidence>
<dbReference type="Pfam" id="PF02668">
    <property type="entry name" value="TauD"/>
    <property type="match status" value="1"/>
</dbReference>
<dbReference type="Gene3D" id="3.60.130.10">
    <property type="entry name" value="Clavaminate synthase-like"/>
    <property type="match status" value="1"/>
</dbReference>
<name>A0ABT9YW89_9BACI</name>
<dbReference type="InterPro" id="IPR003819">
    <property type="entry name" value="TauD/TfdA-like"/>
</dbReference>
<dbReference type="InterPro" id="IPR042098">
    <property type="entry name" value="TauD-like_sf"/>
</dbReference>
<evidence type="ECO:0000313" key="8">
    <source>
        <dbReference type="EMBL" id="MDQ0223999.1"/>
    </source>
</evidence>
<dbReference type="InterPro" id="IPR051323">
    <property type="entry name" value="AtsK-like"/>
</dbReference>
<accession>A0ABT9YW89</accession>
<evidence type="ECO:0000256" key="5">
    <source>
        <dbReference type="ARBA" id="ARBA00023002"/>
    </source>
</evidence>
<comment type="cofactor">
    <cofactor evidence="1">
        <name>Fe(2+)</name>
        <dbReference type="ChEBI" id="CHEBI:29033"/>
    </cofactor>
</comment>
<evidence type="ECO:0000256" key="2">
    <source>
        <dbReference type="ARBA" id="ARBA00005896"/>
    </source>
</evidence>
<evidence type="ECO:0000313" key="9">
    <source>
        <dbReference type="Proteomes" id="UP001232245"/>
    </source>
</evidence>
<gene>
    <name evidence="8" type="ORF">J2S02_000321</name>
</gene>
<evidence type="ECO:0000259" key="7">
    <source>
        <dbReference type="Pfam" id="PF02668"/>
    </source>
</evidence>
<keyword evidence="3" id="KW-0479">Metal-binding</keyword>
<dbReference type="GO" id="GO:0000908">
    <property type="term" value="F:taurine dioxygenase activity"/>
    <property type="evidence" value="ECO:0007669"/>
    <property type="project" value="UniProtKB-EC"/>
</dbReference>
<dbReference type="PANTHER" id="PTHR30468:SF5">
    <property type="entry name" value="ALPHA-KETOGLUTARATE-DEPENDENT SULFATE ESTER DIOXYGENASE"/>
    <property type="match status" value="1"/>
</dbReference>
<dbReference type="EMBL" id="JAUSTZ010000001">
    <property type="protein sequence ID" value="MDQ0223999.1"/>
    <property type="molecule type" value="Genomic_DNA"/>
</dbReference>
<keyword evidence="9" id="KW-1185">Reference proteome</keyword>
<dbReference type="RefSeq" id="WP_174879598.1">
    <property type="nucleotide sequence ID" value="NZ_CADEPK010000032.1"/>
</dbReference>
<dbReference type="EC" id="1.14.11.17" evidence="8"/>
<comment type="similarity">
    <text evidence="2">Belongs to the TfdA dioxygenase family.</text>
</comment>
<keyword evidence="6" id="KW-0408">Iron</keyword>
<keyword evidence="5 8" id="KW-0560">Oxidoreductase</keyword>
<sequence length="296" mass="33439">MTTIQTEGIKVLPVAGRIGAEVQGVKLSGDIHPSVFETIKAALDEYKVLFFKGQNHLDDASQEEFAKRLGAPYAHPTVPVKENSNYIFELDSEHGAKANNWHTDVTFVPEVPKYSILRGVTIPSVGGDTVWANTNTAYEDLPKGLQKLADELWAIHTNEYDYAQFKQYVSEADEVKKKYREIFESTKYKTRHPVVHVHAETGKKHLLLGGFAGKIEGYSTSESERLLSIFDSYVTRLENTVRWRWTEGDVVIWDNLATQHYAIADYDEHRVVRRVTVGKNVPVNQSNEASSLISKK</sequence>
<evidence type="ECO:0000256" key="4">
    <source>
        <dbReference type="ARBA" id="ARBA00022964"/>
    </source>
</evidence>
<feature type="domain" description="TauD/TfdA-like" evidence="7">
    <location>
        <begin position="12"/>
        <end position="276"/>
    </location>
</feature>
<comment type="caution">
    <text evidence="8">The sequence shown here is derived from an EMBL/GenBank/DDBJ whole genome shotgun (WGS) entry which is preliminary data.</text>
</comment>
<protein>
    <submittedName>
        <fullName evidence="8">Taurine dioxygenase</fullName>
        <ecNumber evidence="8">1.14.11.17</ecNumber>
    </submittedName>
</protein>
<evidence type="ECO:0000256" key="3">
    <source>
        <dbReference type="ARBA" id="ARBA00022723"/>
    </source>
</evidence>
<proteinExistence type="inferred from homology"/>
<dbReference type="PANTHER" id="PTHR30468">
    <property type="entry name" value="ALPHA-KETOGLUTARATE-DEPENDENT SULFONATE DIOXYGENASE"/>
    <property type="match status" value="1"/>
</dbReference>
<reference evidence="8 9" key="1">
    <citation type="submission" date="2023-07" db="EMBL/GenBank/DDBJ databases">
        <title>Genomic Encyclopedia of Type Strains, Phase IV (KMG-IV): sequencing the most valuable type-strain genomes for metagenomic binning, comparative biology and taxonomic classification.</title>
        <authorList>
            <person name="Goeker M."/>
        </authorList>
    </citation>
    <scope>NUCLEOTIDE SEQUENCE [LARGE SCALE GENOMIC DNA]</scope>
    <source>
        <strain evidence="8 9">DSM 17723</strain>
    </source>
</reference>
<evidence type="ECO:0000256" key="1">
    <source>
        <dbReference type="ARBA" id="ARBA00001954"/>
    </source>
</evidence>
<dbReference type="Proteomes" id="UP001232245">
    <property type="component" value="Unassembled WGS sequence"/>
</dbReference>
<organism evidence="8 9">
    <name type="scientific">Metabacillus niabensis</name>
    <dbReference type="NCBI Taxonomy" id="324854"/>
    <lineage>
        <taxon>Bacteria</taxon>
        <taxon>Bacillati</taxon>
        <taxon>Bacillota</taxon>
        <taxon>Bacilli</taxon>
        <taxon>Bacillales</taxon>
        <taxon>Bacillaceae</taxon>
        <taxon>Metabacillus</taxon>
    </lineage>
</organism>